<dbReference type="Pfam" id="PF13452">
    <property type="entry name" value="FAS1_DH_region"/>
    <property type="match status" value="1"/>
</dbReference>
<accession>A0A853BYZ4</accession>
<reference evidence="2 3" key="1">
    <citation type="submission" date="2020-07" db="EMBL/GenBank/DDBJ databases">
        <title>Sequencing the genomes of 1000 actinobacteria strains.</title>
        <authorList>
            <person name="Klenk H.-P."/>
        </authorList>
    </citation>
    <scope>NUCLEOTIDE SEQUENCE [LARGE SCALE GENOMIC DNA]</scope>
    <source>
        <strain evidence="2 3">DSM 103833</strain>
    </source>
</reference>
<comment type="caution">
    <text evidence="2">The sequence shown here is derived from an EMBL/GenBank/DDBJ whole genome shotgun (WGS) entry which is preliminary data.</text>
</comment>
<proteinExistence type="predicted"/>
<evidence type="ECO:0000259" key="1">
    <source>
        <dbReference type="Pfam" id="PF13452"/>
    </source>
</evidence>
<dbReference type="Proteomes" id="UP000530424">
    <property type="component" value="Unassembled WGS sequence"/>
</dbReference>
<dbReference type="InterPro" id="IPR029069">
    <property type="entry name" value="HotDog_dom_sf"/>
</dbReference>
<evidence type="ECO:0000313" key="3">
    <source>
        <dbReference type="Proteomes" id="UP000530424"/>
    </source>
</evidence>
<gene>
    <name evidence="2" type="ORF">HNR19_000400</name>
</gene>
<dbReference type="EMBL" id="JACCFP010000001">
    <property type="protein sequence ID" value="NYI99701.1"/>
    <property type="molecule type" value="Genomic_DNA"/>
</dbReference>
<organism evidence="2 3">
    <name type="scientific">Nocardioides thalensis</name>
    <dbReference type="NCBI Taxonomy" id="1914755"/>
    <lineage>
        <taxon>Bacteria</taxon>
        <taxon>Bacillati</taxon>
        <taxon>Actinomycetota</taxon>
        <taxon>Actinomycetes</taxon>
        <taxon>Propionibacteriales</taxon>
        <taxon>Nocardioidaceae</taxon>
        <taxon>Nocardioides</taxon>
    </lineage>
</organism>
<dbReference type="PIRSF" id="PIRSF018072">
    <property type="entry name" value="UCP018072"/>
    <property type="match status" value="1"/>
</dbReference>
<keyword evidence="3" id="KW-1185">Reference proteome</keyword>
<dbReference type="SUPFAM" id="SSF54637">
    <property type="entry name" value="Thioesterase/thiol ester dehydrase-isomerase"/>
    <property type="match status" value="1"/>
</dbReference>
<protein>
    <submittedName>
        <fullName evidence="2">Acyl dehydratase</fullName>
    </submittedName>
</protein>
<dbReference type="InterPro" id="IPR039569">
    <property type="entry name" value="FAS1-like_DH_region"/>
</dbReference>
<dbReference type="CDD" id="cd03441">
    <property type="entry name" value="R_hydratase_like"/>
    <property type="match status" value="1"/>
</dbReference>
<evidence type="ECO:0000313" key="2">
    <source>
        <dbReference type="EMBL" id="NYI99701.1"/>
    </source>
</evidence>
<dbReference type="Gene3D" id="3.10.129.10">
    <property type="entry name" value="Hotdog Thioesterase"/>
    <property type="match status" value="1"/>
</dbReference>
<feature type="domain" description="FAS1-like dehydratase" evidence="1">
    <location>
        <begin position="25"/>
        <end position="123"/>
    </location>
</feature>
<sequence>MPTDPSDAESLEGREFAARAPYTVTSEAVADFAAATGWAGDRVPPTFPIVVAFHAMAEFMVAGGLDLSRVVHGDEKFVYERSIGVGDTLSAVLTVDGVRRVRTNDFYKTTTLITDDTGALVCTATATIVHRDVEDAA</sequence>
<dbReference type="AlphaFoldDB" id="A0A853BYZ4"/>
<dbReference type="RefSeq" id="WP_179666317.1">
    <property type="nucleotide sequence ID" value="NZ_JACCFP010000001.1"/>
</dbReference>
<dbReference type="InterPro" id="IPR016709">
    <property type="entry name" value="HadA-like"/>
</dbReference>
<name>A0A853BYZ4_9ACTN</name>